<gene>
    <name evidence="3" type="ORF">C667_06931</name>
</gene>
<sequence>MARVWLRDDQFERIEALLPGKVSDPGCTAANNRLFVEAVLWIARTGSPWRDLPAEFGPWNSVYQRFARWSRKGVWHQVFAKLAEDADFEELFIDSTIVRAHQHAAGAPKKRRPSAGALARRTEYQNSRRCRRARVSGPLCPHRRSSRR</sequence>
<dbReference type="AlphaFoldDB" id="N6YU40"/>
<dbReference type="Proteomes" id="UP000013047">
    <property type="component" value="Unassembled WGS sequence"/>
</dbReference>
<evidence type="ECO:0000256" key="1">
    <source>
        <dbReference type="SAM" id="MobiDB-lite"/>
    </source>
</evidence>
<dbReference type="InterPro" id="IPR025161">
    <property type="entry name" value="IS402-like_dom"/>
</dbReference>
<protein>
    <submittedName>
        <fullName evidence="3">Transposase</fullName>
    </submittedName>
</protein>
<dbReference type="PANTHER" id="PTHR46637:SF1">
    <property type="entry name" value="BLL5188 PROTEIN"/>
    <property type="match status" value="1"/>
</dbReference>
<dbReference type="NCBIfam" id="NF033580">
    <property type="entry name" value="transpos_IS5_3"/>
    <property type="match status" value="1"/>
</dbReference>
<evidence type="ECO:0000313" key="3">
    <source>
        <dbReference type="EMBL" id="ENO97801.1"/>
    </source>
</evidence>
<dbReference type="InterPro" id="IPR052909">
    <property type="entry name" value="Transposase_6_like"/>
</dbReference>
<reference evidence="3 4" key="1">
    <citation type="submission" date="2012-09" db="EMBL/GenBank/DDBJ databases">
        <title>Draft Genome Sequences of 6 Strains from Genus Thauera.</title>
        <authorList>
            <person name="Liu B."/>
            <person name="Shapleigh J.P."/>
            <person name="Frostegard A.H."/>
        </authorList>
    </citation>
    <scope>NUCLEOTIDE SEQUENCE [LARGE SCALE GENOMIC DNA]</scope>
    <source>
        <strain evidence="3 4">B4P</strain>
    </source>
</reference>
<proteinExistence type="predicted"/>
<evidence type="ECO:0000259" key="2">
    <source>
        <dbReference type="Pfam" id="PF13340"/>
    </source>
</evidence>
<name>N6YU40_9RHOO</name>
<feature type="region of interest" description="Disordered" evidence="1">
    <location>
        <begin position="102"/>
        <end position="148"/>
    </location>
</feature>
<feature type="domain" description="Insertion element IS402-like" evidence="2">
    <location>
        <begin position="6"/>
        <end position="79"/>
    </location>
</feature>
<keyword evidence="4" id="KW-1185">Reference proteome</keyword>
<dbReference type="EMBL" id="AMXF01000031">
    <property type="protein sequence ID" value="ENO97801.1"/>
    <property type="molecule type" value="Genomic_DNA"/>
</dbReference>
<evidence type="ECO:0000313" key="4">
    <source>
        <dbReference type="Proteomes" id="UP000013047"/>
    </source>
</evidence>
<organism evidence="3 4">
    <name type="scientific">Thauera phenylacetica B4P</name>
    <dbReference type="NCBI Taxonomy" id="1234382"/>
    <lineage>
        <taxon>Bacteria</taxon>
        <taxon>Pseudomonadati</taxon>
        <taxon>Pseudomonadota</taxon>
        <taxon>Betaproteobacteria</taxon>
        <taxon>Rhodocyclales</taxon>
        <taxon>Zoogloeaceae</taxon>
        <taxon>Thauera</taxon>
    </lineage>
</organism>
<dbReference type="Pfam" id="PF13340">
    <property type="entry name" value="DUF4096"/>
    <property type="match status" value="1"/>
</dbReference>
<comment type="caution">
    <text evidence="3">The sequence shown here is derived from an EMBL/GenBank/DDBJ whole genome shotgun (WGS) entry which is preliminary data.</text>
</comment>
<accession>N6YU40</accession>
<dbReference type="PANTHER" id="PTHR46637">
    <property type="entry name" value="TIS1421-TRANSPOSASE PROTEIN A"/>
    <property type="match status" value="1"/>
</dbReference>